<protein>
    <recommendedName>
        <fullName evidence="2">Helicase C-terminal domain-containing protein</fullName>
    </recommendedName>
</protein>
<evidence type="ECO:0000256" key="1">
    <source>
        <dbReference type="ARBA" id="ARBA00022801"/>
    </source>
</evidence>
<dbReference type="InterPro" id="IPR001650">
    <property type="entry name" value="Helicase_C-like"/>
</dbReference>
<dbReference type="InterPro" id="IPR049730">
    <property type="entry name" value="SNF2/RAD54-like_C"/>
</dbReference>
<dbReference type="STRING" id="29172.A0A0D8XL80"/>
<dbReference type="Pfam" id="PF00271">
    <property type="entry name" value="Helicase_C"/>
    <property type="match status" value="1"/>
</dbReference>
<dbReference type="SUPFAM" id="SSF52540">
    <property type="entry name" value="P-loop containing nucleoside triphosphate hydrolases"/>
    <property type="match status" value="1"/>
</dbReference>
<dbReference type="OrthoDB" id="448448at2759"/>
<evidence type="ECO:0000313" key="3">
    <source>
        <dbReference type="EMBL" id="KJH44559.1"/>
    </source>
</evidence>
<evidence type="ECO:0000259" key="2">
    <source>
        <dbReference type="Pfam" id="PF00271"/>
    </source>
</evidence>
<proteinExistence type="predicted"/>
<dbReference type="AlphaFoldDB" id="A0A0D8XL80"/>
<dbReference type="Proteomes" id="UP000053766">
    <property type="component" value="Unassembled WGS sequence"/>
</dbReference>
<sequence length="153" mass="17206">MINEFNNDSEIFVFLLSTRAGGLGINLTSANHIILHDIDFNPYNDKQNFHCLISNLFTLDRLKIAAIEWDKKKMFSLLGSLINMPVFKVDIHCLARKKLQLEKAITVGVKGQLEENDGDSCELTEPKKEELDSDTLNVLLNSALKRKSIGESA</sequence>
<keyword evidence="1" id="KW-0378">Hydrolase</keyword>
<gene>
    <name evidence="3" type="ORF">DICVIV_09424</name>
</gene>
<reference evidence="4" key="2">
    <citation type="journal article" date="2016" name="Sci. Rep.">
        <title>Dictyocaulus viviparus genome, variome and transcriptome elucidate lungworm biology and support future intervention.</title>
        <authorList>
            <person name="McNulty S.N."/>
            <person name="Strube C."/>
            <person name="Rosa B.A."/>
            <person name="Martin J.C."/>
            <person name="Tyagi R."/>
            <person name="Choi Y.J."/>
            <person name="Wang Q."/>
            <person name="Hallsworth Pepin K."/>
            <person name="Zhang X."/>
            <person name="Ozersky P."/>
            <person name="Wilson R.K."/>
            <person name="Sternberg P.W."/>
            <person name="Gasser R.B."/>
            <person name="Mitreva M."/>
        </authorList>
    </citation>
    <scope>NUCLEOTIDE SEQUENCE [LARGE SCALE GENOMIC DNA]</scope>
    <source>
        <strain evidence="4">HannoverDv2000</strain>
    </source>
</reference>
<evidence type="ECO:0000313" key="4">
    <source>
        <dbReference type="Proteomes" id="UP000053766"/>
    </source>
</evidence>
<dbReference type="EMBL" id="KN716464">
    <property type="protein sequence ID" value="KJH44559.1"/>
    <property type="molecule type" value="Genomic_DNA"/>
</dbReference>
<dbReference type="GO" id="GO:0016787">
    <property type="term" value="F:hydrolase activity"/>
    <property type="evidence" value="ECO:0007669"/>
    <property type="project" value="UniProtKB-KW"/>
</dbReference>
<dbReference type="PANTHER" id="PTHR10799">
    <property type="entry name" value="SNF2/RAD54 HELICASE FAMILY"/>
    <property type="match status" value="1"/>
</dbReference>
<keyword evidence="4" id="KW-1185">Reference proteome</keyword>
<reference evidence="3 4" key="1">
    <citation type="submission" date="2013-11" db="EMBL/GenBank/DDBJ databases">
        <title>Draft genome of the bovine lungworm Dictyocaulus viviparus.</title>
        <authorList>
            <person name="Mitreva M."/>
        </authorList>
    </citation>
    <scope>NUCLEOTIDE SEQUENCE [LARGE SCALE GENOMIC DNA]</scope>
    <source>
        <strain evidence="3 4">HannoverDv2000</strain>
    </source>
</reference>
<dbReference type="InterPro" id="IPR027417">
    <property type="entry name" value="P-loop_NTPase"/>
</dbReference>
<organism evidence="3 4">
    <name type="scientific">Dictyocaulus viviparus</name>
    <name type="common">Bovine lungworm</name>
    <dbReference type="NCBI Taxonomy" id="29172"/>
    <lineage>
        <taxon>Eukaryota</taxon>
        <taxon>Metazoa</taxon>
        <taxon>Ecdysozoa</taxon>
        <taxon>Nematoda</taxon>
        <taxon>Chromadorea</taxon>
        <taxon>Rhabditida</taxon>
        <taxon>Rhabditina</taxon>
        <taxon>Rhabditomorpha</taxon>
        <taxon>Strongyloidea</taxon>
        <taxon>Metastrongylidae</taxon>
        <taxon>Dictyocaulus</taxon>
    </lineage>
</organism>
<feature type="domain" description="Helicase C-terminal" evidence="2">
    <location>
        <begin position="2"/>
        <end position="47"/>
    </location>
</feature>
<dbReference type="Gene3D" id="3.40.50.300">
    <property type="entry name" value="P-loop containing nucleotide triphosphate hydrolases"/>
    <property type="match status" value="1"/>
</dbReference>
<accession>A0A0D8XL80</accession>
<name>A0A0D8XL80_DICVI</name>
<dbReference type="CDD" id="cd18793">
    <property type="entry name" value="SF2_C_SNF"/>
    <property type="match status" value="1"/>
</dbReference>